<reference evidence="2" key="3">
    <citation type="submission" date="2015-04" db="UniProtKB">
        <authorList>
            <consortium name="EnsemblPlants"/>
        </authorList>
    </citation>
    <scope>IDENTIFICATION</scope>
    <source>
        <strain evidence="2">cv. Jemalong A17</strain>
    </source>
</reference>
<dbReference type="EMBL" id="CM001224">
    <property type="protein sequence ID" value="KEH19121.1"/>
    <property type="molecule type" value="Genomic_DNA"/>
</dbReference>
<keyword evidence="3" id="KW-1185">Reference proteome</keyword>
<proteinExistence type="predicted"/>
<evidence type="ECO:0000313" key="3">
    <source>
        <dbReference type="Proteomes" id="UP000002051"/>
    </source>
</evidence>
<evidence type="ECO:0000313" key="2">
    <source>
        <dbReference type="EnsemblPlants" id="KEH19121"/>
    </source>
</evidence>
<dbReference type="Proteomes" id="UP000002051">
    <property type="component" value="Chromosome 8"/>
</dbReference>
<reference evidence="1 3" key="1">
    <citation type="journal article" date="2011" name="Nature">
        <title>The Medicago genome provides insight into the evolution of rhizobial symbioses.</title>
        <authorList>
            <person name="Young N.D."/>
            <person name="Debelle F."/>
            <person name="Oldroyd G.E."/>
            <person name="Geurts R."/>
            <person name="Cannon S.B."/>
            <person name="Udvardi M.K."/>
            <person name="Benedito V.A."/>
            <person name="Mayer K.F."/>
            <person name="Gouzy J."/>
            <person name="Schoof H."/>
            <person name="Van de Peer Y."/>
            <person name="Proost S."/>
            <person name="Cook D.R."/>
            <person name="Meyers B.C."/>
            <person name="Spannagl M."/>
            <person name="Cheung F."/>
            <person name="De Mita S."/>
            <person name="Krishnakumar V."/>
            <person name="Gundlach H."/>
            <person name="Zhou S."/>
            <person name="Mudge J."/>
            <person name="Bharti A.K."/>
            <person name="Murray J.D."/>
            <person name="Naoumkina M.A."/>
            <person name="Rosen B."/>
            <person name="Silverstein K.A."/>
            <person name="Tang H."/>
            <person name="Rombauts S."/>
            <person name="Zhao P.X."/>
            <person name="Zhou P."/>
            <person name="Barbe V."/>
            <person name="Bardou P."/>
            <person name="Bechner M."/>
            <person name="Bellec A."/>
            <person name="Berger A."/>
            <person name="Berges H."/>
            <person name="Bidwell S."/>
            <person name="Bisseling T."/>
            <person name="Choisne N."/>
            <person name="Couloux A."/>
            <person name="Denny R."/>
            <person name="Deshpande S."/>
            <person name="Dai X."/>
            <person name="Doyle J.J."/>
            <person name="Dudez A.M."/>
            <person name="Farmer A.D."/>
            <person name="Fouteau S."/>
            <person name="Franken C."/>
            <person name="Gibelin C."/>
            <person name="Gish J."/>
            <person name="Goldstein S."/>
            <person name="Gonzalez A.J."/>
            <person name="Green P.J."/>
            <person name="Hallab A."/>
            <person name="Hartog M."/>
            <person name="Hua A."/>
            <person name="Humphray S.J."/>
            <person name="Jeong D.H."/>
            <person name="Jing Y."/>
            <person name="Jocker A."/>
            <person name="Kenton S.M."/>
            <person name="Kim D.J."/>
            <person name="Klee K."/>
            <person name="Lai H."/>
            <person name="Lang C."/>
            <person name="Lin S."/>
            <person name="Macmil S.L."/>
            <person name="Magdelenat G."/>
            <person name="Matthews L."/>
            <person name="McCorrison J."/>
            <person name="Monaghan E.L."/>
            <person name="Mun J.H."/>
            <person name="Najar F.Z."/>
            <person name="Nicholson C."/>
            <person name="Noirot C."/>
            <person name="O'Bleness M."/>
            <person name="Paule C.R."/>
            <person name="Poulain J."/>
            <person name="Prion F."/>
            <person name="Qin B."/>
            <person name="Qu C."/>
            <person name="Retzel E.F."/>
            <person name="Riddle C."/>
            <person name="Sallet E."/>
            <person name="Samain S."/>
            <person name="Samson N."/>
            <person name="Sanders I."/>
            <person name="Saurat O."/>
            <person name="Scarpelli C."/>
            <person name="Schiex T."/>
            <person name="Segurens B."/>
            <person name="Severin A.J."/>
            <person name="Sherrier D.J."/>
            <person name="Shi R."/>
            <person name="Sims S."/>
            <person name="Singer S.R."/>
            <person name="Sinharoy S."/>
            <person name="Sterck L."/>
            <person name="Viollet A."/>
            <person name="Wang B.B."/>
            <person name="Wang K."/>
            <person name="Wang M."/>
            <person name="Wang X."/>
            <person name="Warfsmann J."/>
            <person name="Weissenbach J."/>
            <person name="White D.D."/>
            <person name="White J.D."/>
            <person name="Wiley G.B."/>
            <person name="Wincker P."/>
            <person name="Xing Y."/>
            <person name="Yang L."/>
            <person name="Yao Z."/>
            <person name="Ying F."/>
            <person name="Zhai J."/>
            <person name="Zhou L."/>
            <person name="Zuber A."/>
            <person name="Denarie J."/>
            <person name="Dixon R.A."/>
            <person name="May G.D."/>
            <person name="Schwartz D.C."/>
            <person name="Rogers J."/>
            <person name="Quetier F."/>
            <person name="Town C.D."/>
            <person name="Roe B.A."/>
        </authorList>
    </citation>
    <scope>NUCLEOTIDE SEQUENCE [LARGE SCALE GENOMIC DNA]</scope>
    <source>
        <strain evidence="1">A17</strain>
        <strain evidence="2 3">cv. Jemalong A17</strain>
    </source>
</reference>
<organism evidence="1 3">
    <name type="scientific">Medicago truncatula</name>
    <name type="common">Barrel medic</name>
    <name type="synonym">Medicago tribuloides</name>
    <dbReference type="NCBI Taxonomy" id="3880"/>
    <lineage>
        <taxon>Eukaryota</taxon>
        <taxon>Viridiplantae</taxon>
        <taxon>Streptophyta</taxon>
        <taxon>Embryophyta</taxon>
        <taxon>Tracheophyta</taxon>
        <taxon>Spermatophyta</taxon>
        <taxon>Magnoliopsida</taxon>
        <taxon>eudicotyledons</taxon>
        <taxon>Gunneridae</taxon>
        <taxon>Pentapetalae</taxon>
        <taxon>rosids</taxon>
        <taxon>fabids</taxon>
        <taxon>Fabales</taxon>
        <taxon>Fabaceae</taxon>
        <taxon>Papilionoideae</taxon>
        <taxon>50 kb inversion clade</taxon>
        <taxon>NPAAA clade</taxon>
        <taxon>Hologalegina</taxon>
        <taxon>IRL clade</taxon>
        <taxon>Trifolieae</taxon>
        <taxon>Medicago</taxon>
    </lineage>
</organism>
<accession>A0A072TPH4</accession>
<name>A0A072TPH4_MEDTR</name>
<dbReference type="HOGENOM" id="CLU_2577534_0_0_1"/>
<reference evidence="1 3" key="2">
    <citation type="journal article" date="2014" name="BMC Genomics">
        <title>An improved genome release (version Mt4.0) for the model legume Medicago truncatula.</title>
        <authorList>
            <person name="Tang H."/>
            <person name="Krishnakumar V."/>
            <person name="Bidwell S."/>
            <person name="Rosen B."/>
            <person name="Chan A."/>
            <person name="Zhou S."/>
            <person name="Gentzbittel L."/>
            <person name="Childs K.L."/>
            <person name="Yandell M."/>
            <person name="Gundlach H."/>
            <person name="Mayer K.F."/>
            <person name="Schwartz D.C."/>
            <person name="Town C.D."/>
        </authorList>
    </citation>
    <scope>GENOME REANNOTATION</scope>
    <source>
        <strain evidence="1">A17</strain>
        <strain evidence="2 3">cv. Jemalong A17</strain>
    </source>
</reference>
<dbReference type="EnsemblPlants" id="KEH19121">
    <property type="protein sequence ID" value="KEH19121"/>
    <property type="gene ID" value="MTR_8g039885"/>
</dbReference>
<evidence type="ECO:0000313" key="1">
    <source>
        <dbReference type="EMBL" id="KEH19121.1"/>
    </source>
</evidence>
<gene>
    <name evidence="1" type="ordered locus">MTR_8g039885</name>
</gene>
<protein>
    <submittedName>
        <fullName evidence="1 2">Uncharacterized protein</fullName>
    </submittedName>
</protein>
<sequence length="81" mass="9119">MLGKRGVTKHISGLIIHLSSRGVTHKIKQWKTIPVCLIGGIQHKHRGEHVKQLDRIWMCPKNIIESSRASIGTIMIENSSK</sequence>
<dbReference type="AlphaFoldDB" id="A0A072TPH4"/>